<evidence type="ECO:0000313" key="2">
    <source>
        <dbReference type="EMBL" id="GAA1828816.1"/>
    </source>
</evidence>
<feature type="compositionally biased region" description="Basic and acidic residues" evidence="1">
    <location>
        <begin position="30"/>
        <end position="40"/>
    </location>
</feature>
<reference evidence="2 3" key="1">
    <citation type="journal article" date="2019" name="Int. J. Syst. Evol. Microbiol.">
        <title>The Global Catalogue of Microorganisms (GCM) 10K type strain sequencing project: providing services to taxonomists for standard genome sequencing and annotation.</title>
        <authorList>
            <consortium name="The Broad Institute Genomics Platform"/>
            <consortium name="The Broad Institute Genome Sequencing Center for Infectious Disease"/>
            <person name="Wu L."/>
            <person name="Ma J."/>
        </authorList>
    </citation>
    <scope>NUCLEOTIDE SEQUENCE [LARGE SCALE GENOMIC DNA]</scope>
    <source>
        <strain evidence="2 3">JCM 16009</strain>
    </source>
</reference>
<evidence type="ECO:0000256" key="1">
    <source>
        <dbReference type="SAM" id="MobiDB-lite"/>
    </source>
</evidence>
<protein>
    <submittedName>
        <fullName evidence="2">Uncharacterized protein</fullName>
    </submittedName>
</protein>
<sequence length="132" mass="13787">MVPGPCDAAEALPRRCGIRRSPRYPAKGDNTMHHADDLDTRDTNTAAAAAAGGFATSCPECGEAACPECGEAARPVAPVNWITPARLPRWSHASDGTALCPVVDRDGYRPADPVQHLNDASVTLIITAGGVR</sequence>
<organism evidence="2 3">
    <name type="scientific">Pseudonocardia ailaonensis</name>
    <dbReference type="NCBI Taxonomy" id="367279"/>
    <lineage>
        <taxon>Bacteria</taxon>
        <taxon>Bacillati</taxon>
        <taxon>Actinomycetota</taxon>
        <taxon>Actinomycetes</taxon>
        <taxon>Pseudonocardiales</taxon>
        <taxon>Pseudonocardiaceae</taxon>
        <taxon>Pseudonocardia</taxon>
    </lineage>
</organism>
<comment type="caution">
    <text evidence="2">The sequence shown here is derived from an EMBL/GenBank/DDBJ whole genome shotgun (WGS) entry which is preliminary data.</text>
</comment>
<accession>A0ABN2MIT3</accession>
<dbReference type="EMBL" id="BAAAQK010000001">
    <property type="protein sequence ID" value="GAA1828816.1"/>
    <property type="molecule type" value="Genomic_DNA"/>
</dbReference>
<gene>
    <name evidence="2" type="ORF">GCM10009836_03260</name>
</gene>
<dbReference type="Proteomes" id="UP001500449">
    <property type="component" value="Unassembled WGS sequence"/>
</dbReference>
<feature type="region of interest" description="Disordered" evidence="1">
    <location>
        <begin position="19"/>
        <end position="40"/>
    </location>
</feature>
<name>A0ABN2MIT3_9PSEU</name>
<keyword evidence="3" id="KW-1185">Reference proteome</keyword>
<evidence type="ECO:0000313" key="3">
    <source>
        <dbReference type="Proteomes" id="UP001500449"/>
    </source>
</evidence>
<proteinExistence type="predicted"/>